<dbReference type="SUPFAM" id="SSF56300">
    <property type="entry name" value="Metallo-dependent phosphatases"/>
    <property type="match status" value="1"/>
</dbReference>
<gene>
    <name evidence="3" type="ORF">I568_01586</name>
</gene>
<keyword evidence="1" id="KW-0378">Hydrolase</keyword>
<dbReference type="AlphaFoldDB" id="S0K0S7"/>
<evidence type="ECO:0000313" key="4">
    <source>
        <dbReference type="Proteomes" id="UP000014113"/>
    </source>
</evidence>
<proteinExistence type="predicted"/>
<name>S0K0S7_9ENTE</name>
<protein>
    <recommendedName>
        <fullName evidence="2">Calcineurin-like phosphoesterase domain-containing protein</fullName>
    </recommendedName>
</protein>
<dbReference type="PANTHER" id="PTHR30337">
    <property type="entry name" value="COMPONENT OF ATP-DEPENDENT DSDNA EXONUCLEASE"/>
    <property type="match status" value="1"/>
</dbReference>
<evidence type="ECO:0000259" key="2">
    <source>
        <dbReference type="Pfam" id="PF00149"/>
    </source>
</evidence>
<dbReference type="CDD" id="cd00840">
    <property type="entry name" value="MPP_Mre11_N"/>
    <property type="match status" value="1"/>
</dbReference>
<dbReference type="GO" id="GO:0016787">
    <property type="term" value="F:hydrolase activity"/>
    <property type="evidence" value="ECO:0007669"/>
    <property type="project" value="UniProtKB-KW"/>
</dbReference>
<dbReference type="Proteomes" id="UP000014113">
    <property type="component" value="Unassembled WGS sequence"/>
</dbReference>
<reference evidence="3 4" key="1">
    <citation type="submission" date="2013-03" db="EMBL/GenBank/DDBJ databases">
        <title>The Genome Sequence of Enterococcus columbae ATCC_51263 (PacBio/Illumina hybrid assembly).</title>
        <authorList>
            <consortium name="The Broad Institute Genomics Platform"/>
            <consortium name="The Broad Institute Genome Sequencing Center for Infectious Disease"/>
            <person name="Earl A."/>
            <person name="Russ C."/>
            <person name="Gilmore M."/>
            <person name="Surin D."/>
            <person name="Walker B."/>
            <person name="Young S."/>
            <person name="Zeng Q."/>
            <person name="Gargeya S."/>
            <person name="Fitzgerald M."/>
            <person name="Haas B."/>
            <person name="Abouelleil A."/>
            <person name="Allen A.W."/>
            <person name="Alvarado L."/>
            <person name="Arachchi H.M."/>
            <person name="Berlin A.M."/>
            <person name="Chapman S.B."/>
            <person name="Gainer-Dewar J."/>
            <person name="Goldberg J."/>
            <person name="Griggs A."/>
            <person name="Gujja S."/>
            <person name="Hansen M."/>
            <person name="Howarth C."/>
            <person name="Imamovic A."/>
            <person name="Ireland A."/>
            <person name="Larimer J."/>
            <person name="McCowan C."/>
            <person name="Murphy C."/>
            <person name="Pearson M."/>
            <person name="Poon T.W."/>
            <person name="Priest M."/>
            <person name="Roberts A."/>
            <person name="Saif S."/>
            <person name="Shea T."/>
            <person name="Sisk P."/>
            <person name="Sykes S."/>
            <person name="Wortman J."/>
            <person name="Nusbaum C."/>
            <person name="Birren B."/>
        </authorList>
    </citation>
    <scope>NUCLEOTIDE SEQUENCE [LARGE SCALE GENOMIC DNA]</scope>
    <source>
        <strain evidence="3 4">ATCC 51263</strain>
    </source>
</reference>
<dbReference type="PIRSF" id="PIRSF033091">
    <property type="entry name" value="Pesterase_YhaO"/>
    <property type="match status" value="1"/>
</dbReference>
<organism evidence="3 4">
    <name type="scientific">Enterococcus columbae DSM 7374 = ATCC 51263</name>
    <dbReference type="NCBI Taxonomy" id="1121865"/>
    <lineage>
        <taxon>Bacteria</taxon>
        <taxon>Bacillati</taxon>
        <taxon>Bacillota</taxon>
        <taxon>Bacilli</taxon>
        <taxon>Lactobacillales</taxon>
        <taxon>Enterococcaceae</taxon>
        <taxon>Enterococcus</taxon>
    </lineage>
</organism>
<dbReference type="PATRIC" id="fig|1121865.3.peg.2312"/>
<dbReference type="InterPro" id="IPR014576">
    <property type="entry name" value="Pesterase_YhaO"/>
</dbReference>
<dbReference type="InterPro" id="IPR041796">
    <property type="entry name" value="Mre11_N"/>
</dbReference>
<dbReference type="InterPro" id="IPR004843">
    <property type="entry name" value="Calcineurin-like_PHP"/>
</dbReference>
<dbReference type="InterPro" id="IPR050535">
    <property type="entry name" value="DNA_Repair-Maintenance_Comp"/>
</dbReference>
<keyword evidence="4" id="KW-1185">Reference proteome</keyword>
<dbReference type="eggNOG" id="COG0420">
    <property type="taxonomic scope" value="Bacteria"/>
</dbReference>
<dbReference type="PANTHER" id="PTHR30337:SF7">
    <property type="entry name" value="PHOSPHOESTERASE"/>
    <property type="match status" value="1"/>
</dbReference>
<dbReference type="Gene3D" id="3.60.21.10">
    <property type="match status" value="1"/>
</dbReference>
<dbReference type="OrthoDB" id="9773856at2"/>
<evidence type="ECO:0000256" key="1">
    <source>
        <dbReference type="ARBA" id="ARBA00022801"/>
    </source>
</evidence>
<dbReference type="EMBL" id="ASWJ01000007">
    <property type="protein sequence ID" value="EOW83784.1"/>
    <property type="molecule type" value="Genomic_DNA"/>
</dbReference>
<feature type="domain" description="Calcineurin-like phosphoesterase" evidence="2">
    <location>
        <begin position="1"/>
        <end position="195"/>
    </location>
</feature>
<sequence>MRFLHCADLHIDRAFEGLPESITMQNQLMQANEQTLQNIVDLALAEQVDAVLLVGDTFHQNIPSLYIQHQFNQQMQRLAQAEIPVFLSFGNHDYYTPERYWFTFPDNVYAFTSEAVQTFTLQTKHGETYAVSGFSYEHPWLEKEMVAAFPTRMAVDYHIGLYHGQQTGKRYAPFQLTSLKQKGYDYWALGHIHVPTVLSEQKPVILYPGCPQGHTRKEQQTGVVLVELTKQGCQYAYREVAALPFKQITISLKDVLEQRAVPPVLMQTLQTVSSGLYQIRLTDTAALPEQWLQASNQAELLQHCNWQLSQQNQAIYVYDCIEENEVASFYPLLTEEDYQKLITEAPKEALEQLLINRLGAVNHLGQWAAESFDEIYQAYLKELKKYLQNTPTSLD</sequence>
<dbReference type="Pfam" id="PF00149">
    <property type="entry name" value="Metallophos"/>
    <property type="match status" value="1"/>
</dbReference>
<comment type="caution">
    <text evidence="3">The sequence shown here is derived from an EMBL/GenBank/DDBJ whole genome shotgun (WGS) entry which is preliminary data.</text>
</comment>
<accession>S0K0S7</accession>
<dbReference type="RefSeq" id="WP_016184456.1">
    <property type="nucleotide sequence ID" value="NZ_JXKI01000008.1"/>
</dbReference>
<dbReference type="STRING" id="1121865.OMW_02375"/>
<dbReference type="InterPro" id="IPR029052">
    <property type="entry name" value="Metallo-depent_PP-like"/>
</dbReference>
<evidence type="ECO:0000313" key="3">
    <source>
        <dbReference type="EMBL" id="EOW83784.1"/>
    </source>
</evidence>